<dbReference type="STRING" id="3827.A0A1S2YEE4"/>
<dbReference type="eggNOG" id="KOG4582">
    <property type="taxonomic scope" value="Eukaryota"/>
</dbReference>
<dbReference type="SUPFAM" id="SSF54277">
    <property type="entry name" value="CAD &amp; PB1 domains"/>
    <property type="match status" value="1"/>
</dbReference>
<dbReference type="Proteomes" id="UP000087171">
    <property type="component" value="Chromosome Ca6"/>
</dbReference>
<name>A0A1S2YEE4_CICAR</name>
<reference evidence="4" key="1">
    <citation type="journal article" date="2013" name="Nat. Biotechnol.">
        <title>Draft genome sequence of chickpea (Cicer arietinum) provides a resource for trait improvement.</title>
        <authorList>
            <person name="Varshney R.K."/>
            <person name="Song C."/>
            <person name="Saxena R.K."/>
            <person name="Azam S."/>
            <person name="Yu S."/>
            <person name="Sharpe A.G."/>
            <person name="Cannon S."/>
            <person name="Baek J."/>
            <person name="Rosen B.D."/>
            <person name="Tar'an B."/>
            <person name="Millan T."/>
            <person name="Zhang X."/>
            <person name="Ramsay L.D."/>
            <person name="Iwata A."/>
            <person name="Wang Y."/>
            <person name="Nelson W."/>
            <person name="Farmer A.D."/>
            <person name="Gaur P.M."/>
            <person name="Soderlund C."/>
            <person name="Penmetsa R.V."/>
            <person name="Xu C."/>
            <person name="Bharti A.K."/>
            <person name="He W."/>
            <person name="Winter P."/>
            <person name="Zhao S."/>
            <person name="Hane J.K."/>
            <person name="Carrasquilla-Garcia N."/>
            <person name="Condie J.A."/>
            <person name="Upadhyaya H.D."/>
            <person name="Luo M.C."/>
            <person name="Thudi M."/>
            <person name="Gowda C.L."/>
            <person name="Singh N.P."/>
            <person name="Lichtenzveig J."/>
            <person name="Gali K.K."/>
            <person name="Rubio J."/>
            <person name="Nadarajan N."/>
            <person name="Dolezel J."/>
            <person name="Bansal K.C."/>
            <person name="Xu X."/>
            <person name="Edwards D."/>
            <person name="Zhang G."/>
            <person name="Kahl G."/>
            <person name="Gil J."/>
            <person name="Singh K.B."/>
            <person name="Datta S.K."/>
            <person name="Jackson S.A."/>
            <person name="Wang J."/>
            <person name="Cook D.R."/>
        </authorList>
    </citation>
    <scope>NUCLEOTIDE SEQUENCE [LARGE SCALE GENOMIC DNA]</scope>
    <source>
        <strain evidence="4">cv. CDC Frontier</strain>
    </source>
</reference>
<dbReference type="PaxDb" id="3827-XP_004503199.1"/>
<evidence type="ECO:0000313" key="5">
    <source>
        <dbReference type="RefSeq" id="XP_004503199.1"/>
    </source>
</evidence>
<reference evidence="5" key="2">
    <citation type="submission" date="2025-08" db="UniProtKB">
        <authorList>
            <consortium name="RefSeq"/>
        </authorList>
    </citation>
    <scope>IDENTIFICATION</scope>
    <source>
        <tissue evidence="5">Etiolated seedlings</tissue>
    </source>
</reference>
<dbReference type="RefSeq" id="XP_004503199.1">
    <property type="nucleotide sequence ID" value="XM_004503142.3"/>
</dbReference>
<dbReference type="PANTHER" id="PTHR20930">
    <property type="entry name" value="OVARIAN CARCINOMA ANTIGEN CA125-RELATED"/>
    <property type="match status" value="1"/>
</dbReference>
<protein>
    <submittedName>
        <fullName evidence="5">Protein NBR1 homolog</fullName>
    </submittedName>
</protein>
<dbReference type="InterPro" id="IPR000270">
    <property type="entry name" value="PB1_dom"/>
</dbReference>
<dbReference type="Gene3D" id="3.10.20.90">
    <property type="entry name" value="Phosphatidylinositol 3-kinase Catalytic Subunit, Chain A, domain 1"/>
    <property type="match status" value="1"/>
</dbReference>
<sequence>MYLSSVYTIGCNFFIAFVLIAMDSAMVIKVKYEDTLRRFSASVEENSRLDLNMVGLRAKISSIFNFTAYANFILRYVDEDGDLVNLVDDDDLRDVMRQQLKFLRIDVHMINNSGGKSDADGSSGSATPLNMI</sequence>
<dbReference type="InterPro" id="IPR053793">
    <property type="entry name" value="PB1-like"/>
</dbReference>
<dbReference type="AlphaFoldDB" id="A0A1S2YEE4"/>
<dbReference type="GeneID" id="101498514"/>
<accession>A0A1S2YEE4</accession>
<comment type="subunit">
    <text evidence="1">Homodimers and heterodimers.</text>
</comment>
<feature type="domain" description="PB1" evidence="3">
    <location>
        <begin position="25"/>
        <end position="107"/>
    </location>
</feature>
<dbReference type="SMART" id="SM00666">
    <property type="entry name" value="PB1"/>
    <property type="match status" value="1"/>
</dbReference>
<evidence type="ECO:0000256" key="2">
    <source>
        <dbReference type="SAM" id="Phobius"/>
    </source>
</evidence>
<dbReference type="OrthoDB" id="1435650at2759"/>
<dbReference type="KEGG" id="cam:101498514"/>
<evidence type="ECO:0000313" key="4">
    <source>
        <dbReference type="Proteomes" id="UP000087171"/>
    </source>
</evidence>
<evidence type="ECO:0000259" key="3">
    <source>
        <dbReference type="PROSITE" id="PS51745"/>
    </source>
</evidence>
<feature type="transmembrane region" description="Helical" evidence="2">
    <location>
        <begin position="6"/>
        <end position="28"/>
    </location>
</feature>
<dbReference type="PROSITE" id="PS51745">
    <property type="entry name" value="PB1"/>
    <property type="match status" value="1"/>
</dbReference>
<evidence type="ECO:0000256" key="1">
    <source>
        <dbReference type="ARBA" id="ARBA00011726"/>
    </source>
</evidence>
<gene>
    <name evidence="5" type="primary">LOC101498514</name>
</gene>
<dbReference type="Pfam" id="PF00564">
    <property type="entry name" value="PB1"/>
    <property type="match status" value="1"/>
</dbReference>
<keyword evidence="2" id="KW-1133">Transmembrane helix</keyword>
<organism evidence="4 5">
    <name type="scientific">Cicer arietinum</name>
    <name type="common">Chickpea</name>
    <name type="synonym">Garbanzo</name>
    <dbReference type="NCBI Taxonomy" id="3827"/>
    <lineage>
        <taxon>Eukaryota</taxon>
        <taxon>Viridiplantae</taxon>
        <taxon>Streptophyta</taxon>
        <taxon>Embryophyta</taxon>
        <taxon>Tracheophyta</taxon>
        <taxon>Spermatophyta</taxon>
        <taxon>Magnoliopsida</taxon>
        <taxon>eudicotyledons</taxon>
        <taxon>Gunneridae</taxon>
        <taxon>Pentapetalae</taxon>
        <taxon>rosids</taxon>
        <taxon>fabids</taxon>
        <taxon>Fabales</taxon>
        <taxon>Fabaceae</taxon>
        <taxon>Papilionoideae</taxon>
        <taxon>50 kb inversion clade</taxon>
        <taxon>NPAAA clade</taxon>
        <taxon>Hologalegina</taxon>
        <taxon>IRL clade</taxon>
        <taxon>Cicereae</taxon>
        <taxon>Cicer</taxon>
    </lineage>
</organism>
<keyword evidence="4" id="KW-1185">Reference proteome</keyword>
<keyword evidence="2" id="KW-0472">Membrane</keyword>
<dbReference type="PANTHER" id="PTHR20930:SF0">
    <property type="entry name" value="PROTEIN ILRUN"/>
    <property type="match status" value="1"/>
</dbReference>
<proteinExistence type="predicted"/>
<keyword evidence="2" id="KW-0812">Transmembrane</keyword>